<evidence type="ECO:0000313" key="1">
    <source>
        <dbReference type="EMBL" id="OWK34259.1"/>
    </source>
</evidence>
<organism evidence="1 2">
    <name type="scientific">Fimbriiglobus ruber</name>
    <dbReference type="NCBI Taxonomy" id="1908690"/>
    <lineage>
        <taxon>Bacteria</taxon>
        <taxon>Pseudomonadati</taxon>
        <taxon>Planctomycetota</taxon>
        <taxon>Planctomycetia</taxon>
        <taxon>Gemmatales</taxon>
        <taxon>Gemmataceae</taxon>
        <taxon>Fimbriiglobus</taxon>
    </lineage>
</organism>
<gene>
    <name evidence="1" type="ORF">FRUB_10230</name>
</gene>
<name>A0A225DAU7_9BACT</name>
<accession>A0A225DAU7</accession>
<dbReference type="AlphaFoldDB" id="A0A225DAU7"/>
<sequence>MDWSDIGQSLSAKLEGVAMPGAVMQAAVPKPQEYEIRLNGRLVKWNSLFLDYGQIMGMLGKAQDDVLSITYSRADGFRESGTMIRGQVIRIRPDGMTIVNAMDTSAA</sequence>
<comment type="caution">
    <text evidence="1">The sequence shown here is derived from an EMBL/GenBank/DDBJ whole genome shotgun (WGS) entry which is preliminary data.</text>
</comment>
<proteinExistence type="predicted"/>
<keyword evidence="2" id="KW-1185">Reference proteome</keyword>
<dbReference type="Proteomes" id="UP000214646">
    <property type="component" value="Unassembled WGS sequence"/>
</dbReference>
<evidence type="ECO:0000313" key="2">
    <source>
        <dbReference type="Proteomes" id="UP000214646"/>
    </source>
</evidence>
<dbReference type="EMBL" id="NIDE01000020">
    <property type="protein sequence ID" value="OWK34259.1"/>
    <property type="molecule type" value="Genomic_DNA"/>
</dbReference>
<reference evidence="2" key="1">
    <citation type="submission" date="2017-06" db="EMBL/GenBank/DDBJ databases">
        <title>Genome analysis of Fimbriiglobus ruber SP5, the first member of the order Planctomycetales with confirmed chitinolytic capability.</title>
        <authorList>
            <person name="Ravin N.V."/>
            <person name="Rakitin A.L."/>
            <person name="Ivanova A.A."/>
            <person name="Beletsky A.V."/>
            <person name="Kulichevskaya I.S."/>
            <person name="Mardanov A.V."/>
            <person name="Dedysh S.N."/>
        </authorList>
    </citation>
    <scope>NUCLEOTIDE SEQUENCE [LARGE SCALE GENOMIC DNA]</scope>
    <source>
        <strain evidence="2">SP5</strain>
    </source>
</reference>
<protein>
    <submittedName>
        <fullName evidence="1">Uncharacterized protein</fullName>
    </submittedName>
</protein>